<evidence type="ECO:0000313" key="3">
    <source>
        <dbReference type="Proteomes" id="UP000565262"/>
    </source>
</evidence>
<dbReference type="EMBL" id="JACJFM010000008">
    <property type="protein sequence ID" value="MBB1486606.1"/>
    <property type="molecule type" value="Genomic_DNA"/>
</dbReference>
<dbReference type="SUPFAM" id="SSF53850">
    <property type="entry name" value="Periplasmic binding protein-like II"/>
    <property type="match status" value="1"/>
</dbReference>
<sequence length="238" mass="27568">MIIEKSKLWLTGLLSGYLLLAGMPSYGLDRVRLATQLWPPYQTLDDGVMGGIALERVQCTFRRMQQPYELNMMRWDKAQLLVETGKMDGFFAGSKNSARARYATMSEAVISEDLSWYFNPGVNLNANDESSKYKARFGAKFNTSKWLFLKKNGYNVIKKPRDAEALLKMLWQGDIDVALEYELVFEHYMKQSGIPTDYFRRVPIRTQDLNVHFSKNFLKENPGFLDRFNQALRRCKQG</sequence>
<comment type="caution">
    <text evidence="2">The sequence shown here is derived from an EMBL/GenBank/DDBJ whole genome shotgun (WGS) entry which is preliminary data.</text>
</comment>
<dbReference type="PANTHER" id="PTHR38834:SF3">
    <property type="entry name" value="SOLUTE-BINDING PROTEIN FAMILY 3_N-TERMINAL DOMAIN-CONTAINING PROTEIN"/>
    <property type="match status" value="1"/>
</dbReference>
<name>A0A839IQW0_9GAMM</name>
<dbReference type="Proteomes" id="UP000565262">
    <property type="component" value="Unassembled WGS sequence"/>
</dbReference>
<dbReference type="InterPro" id="IPR001638">
    <property type="entry name" value="Solute-binding_3/MltF_N"/>
</dbReference>
<accession>A0A839IQW0</accession>
<protein>
    <submittedName>
        <fullName evidence="2">Transporter substrate-binding domain-containing protein</fullName>
    </submittedName>
</protein>
<dbReference type="RefSeq" id="WP_182808390.1">
    <property type="nucleotide sequence ID" value="NZ_JACJFM010000008.1"/>
</dbReference>
<proteinExistence type="predicted"/>
<feature type="domain" description="Solute-binding protein family 3/N-terminal" evidence="1">
    <location>
        <begin position="38"/>
        <end position="237"/>
    </location>
</feature>
<organism evidence="2 3">
    <name type="scientific">Oceanospirillum sediminis</name>
    <dbReference type="NCBI Taxonomy" id="2760088"/>
    <lineage>
        <taxon>Bacteria</taxon>
        <taxon>Pseudomonadati</taxon>
        <taxon>Pseudomonadota</taxon>
        <taxon>Gammaproteobacteria</taxon>
        <taxon>Oceanospirillales</taxon>
        <taxon>Oceanospirillaceae</taxon>
        <taxon>Oceanospirillum</taxon>
    </lineage>
</organism>
<dbReference type="Gene3D" id="3.40.190.10">
    <property type="entry name" value="Periplasmic binding protein-like II"/>
    <property type="match status" value="2"/>
</dbReference>
<evidence type="ECO:0000259" key="1">
    <source>
        <dbReference type="Pfam" id="PF00497"/>
    </source>
</evidence>
<reference evidence="2 3" key="1">
    <citation type="submission" date="2020-08" db="EMBL/GenBank/DDBJ databases">
        <title>Oceanospirillum sp. nov. isolated from marine sediment.</title>
        <authorList>
            <person name="Ji X."/>
        </authorList>
    </citation>
    <scope>NUCLEOTIDE SEQUENCE [LARGE SCALE GENOMIC DNA]</scope>
    <source>
        <strain evidence="2 3">D5</strain>
    </source>
</reference>
<dbReference type="Pfam" id="PF00497">
    <property type="entry name" value="SBP_bac_3"/>
    <property type="match status" value="1"/>
</dbReference>
<dbReference type="AlphaFoldDB" id="A0A839IQW0"/>
<dbReference type="PANTHER" id="PTHR38834">
    <property type="entry name" value="PERIPLASMIC SUBSTRATE BINDING PROTEIN FAMILY 3"/>
    <property type="match status" value="1"/>
</dbReference>
<gene>
    <name evidence="2" type="ORF">H4O21_08285</name>
</gene>
<keyword evidence="3" id="KW-1185">Reference proteome</keyword>
<evidence type="ECO:0000313" key="2">
    <source>
        <dbReference type="EMBL" id="MBB1486606.1"/>
    </source>
</evidence>